<proteinExistence type="predicted"/>
<evidence type="ECO:0008006" key="3">
    <source>
        <dbReference type="Google" id="ProtNLM"/>
    </source>
</evidence>
<dbReference type="AlphaFoldDB" id="A0A1T4PIR2"/>
<accession>A0A1T4PIR2</accession>
<dbReference type="GeneID" id="95425279"/>
<dbReference type="PROSITE" id="PS51257">
    <property type="entry name" value="PROKAR_LIPOPROTEIN"/>
    <property type="match status" value="1"/>
</dbReference>
<dbReference type="Proteomes" id="UP000190065">
    <property type="component" value="Unassembled WGS sequence"/>
</dbReference>
<dbReference type="RefSeq" id="WP_004379534.1">
    <property type="nucleotide sequence ID" value="NZ_CAURQX010000036.1"/>
</dbReference>
<evidence type="ECO:0000313" key="1">
    <source>
        <dbReference type="EMBL" id="SJZ91460.1"/>
    </source>
</evidence>
<organism evidence="1 2">
    <name type="scientific">Segatella oulorum</name>
    <dbReference type="NCBI Taxonomy" id="28136"/>
    <lineage>
        <taxon>Bacteria</taxon>
        <taxon>Pseudomonadati</taxon>
        <taxon>Bacteroidota</taxon>
        <taxon>Bacteroidia</taxon>
        <taxon>Bacteroidales</taxon>
        <taxon>Prevotellaceae</taxon>
        <taxon>Segatella</taxon>
    </lineage>
</organism>
<sequence>MKKALFLSAVISLLAGCQHETVDDRAAREAAEYTKQMCPTPIENFTRTDSLVFNRATRTLIYYCAFSDKMDDEKMVAINRNKLVEGLKAGIKNDIGLKTYLEAGIHVMYVVHSTKEPQKVLFKEQIH</sequence>
<name>A0A1T4PIR2_9BACT</name>
<dbReference type="eggNOG" id="ENOG50338V0">
    <property type="taxonomic scope" value="Bacteria"/>
</dbReference>
<protein>
    <recommendedName>
        <fullName evidence="3">Lipoprotein</fullName>
    </recommendedName>
</protein>
<dbReference type="STRING" id="28136.SAMN02745202_01447"/>
<reference evidence="1 2" key="1">
    <citation type="submission" date="2017-02" db="EMBL/GenBank/DDBJ databases">
        <authorList>
            <person name="Peterson S.W."/>
        </authorList>
    </citation>
    <scope>NUCLEOTIDE SEQUENCE [LARGE SCALE GENOMIC DNA]</scope>
    <source>
        <strain evidence="1 2">ATCC 43324</strain>
    </source>
</reference>
<gene>
    <name evidence="1" type="ORF">SAMN02745202_01447</name>
</gene>
<evidence type="ECO:0000313" key="2">
    <source>
        <dbReference type="Proteomes" id="UP000190065"/>
    </source>
</evidence>
<dbReference type="EMBL" id="FUXK01000015">
    <property type="protein sequence ID" value="SJZ91460.1"/>
    <property type="molecule type" value="Genomic_DNA"/>
</dbReference>